<keyword evidence="3" id="KW-0560">Oxidoreductase</keyword>
<dbReference type="InterPro" id="IPR039650">
    <property type="entry name" value="HdrA-like"/>
</dbReference>
<evidence type="ECO:0000256" key="4">
    <source>
        <dbReference type="ARBA" id="ARBA00023004"/>
    </source>
</evidence>
<reference evidence="6" key="1">
    <citation type="submission" date="2020-10" db="EMBL/GenBank/DDBJ databases">
        <authorList>
            <person name="Gilroy R."/>
        </authorList>
    </citation>
    <scope>NUCLEOTIDE SEQUENCE</scope>
    <source>
        <strain evidence="6">CHK152-2871</strain>
    </source>
</reference>
<keyword evidence="5" id="KW-0411">Iron-sulfur</keyword>
<dbReference type="SUPFAM" id="SSF51905">
    <property type="entry name" value="FAD/NAD(P)-binding domain"/>
    <property type="match status" value="1"/>
</dbReference>
<keyword evidence="2" id="KW-0479">Metal-binding</keyword>
<protein>
    <submittedName>
        <fullName evidence="6">FAD-dependent oxidoreductase</fullName>
    </submittedName>
</protein>
<evidence type="ECO:0000256" key="1">
    <source>
        <dbReference type="ARBA" id="ARBA00022485"/>
    </source>
</evidence>
<dbReference type="Pfam" id="PF12831">
    <property type="entry name" value="FAD_oxidored"/>
    <property type="match status" value="1"/>
</dbReference>
<name>A0A9D1FIW8_9BACT</name>
<dbReference type="GO" id="GO:0051539">
    <property type="term" value="F:4 iron, 4 sulfur cluster binding"/>
    <property type="evidence" value="ECO:0007669"/>
    <property type="project" value="UniProtKB-KW"/>
</dbReference>
<dbReference type="AlphaFoldDB" id="A0A9D1FIW8"/>
<dbReference type="Gene3D" id="3.50.50.60">
    <property type="entry name" value="FAD/NAD(P)-binding domain"/>
    <property type="match status" value="1"/>
</dbReference>
<dbReference type="EMBL" id="DVJQ01000029">
    <property type="protein sequence ID" value="HIS74040.1"/>
    <property type="molecule type" value="Genomic_DNA"/>
</dbReference>
<dbReference type="InterPro" id="IPR036188">
    <property type="entry name" value="FAD/NAD-bd_sf"/>
</dbReference>
<evidence type="ECO:0000256" key="2">
    <source>
        <dbReference type="ARBA" id="ARBA00022723"/>
    </source>
</evidence>
<keyword evidence="1" id="KW-0004">4Fe-4S</keyword>
<proteinExistence type="predicted"/>
<dbReference type="GO" id="GO:0016491">
    <property type="term" value="F:oxidoreductase activity"/>
    <property type="evidence" value="ECO:0007669"/>
    <property type="project" value="UniProtKB-KW"/>
</dbReference>
<keyword evidence="4" id="KW-0408">Iron</keyword>
<accession>A0A9D1FIW8</accession>
<evidence type="ECO:0000313" key="6">
    <source>
        <dbReference type="EMBL" id="HIS74040.1"/>
    </source>
</evidence>
<organism evidence="6 7">
    <name type="scientific">Candidatus Galligastranaerophilus intestinavium</name>
    <dbReference type="NCBI Taxonomy" id="2840836"/>
    <lineage>
        <taxon>Bacteria</taxon>
        <taxon>Candidatus Galligastranaerophilus</taxon>
    </lineage>
</organism>
<evidence type="ECO:0000256" key="5">
    <source>
        <dbReference type="ARBA" id="ARBA00023014"/>
    </source>
</evidence>
<dbReference type="PANTHER" id="PTHR43498:SF1">
    <property type="entry name" value="COB--COM HETERODISULFIDE REDUCTASE IRON-SULFUR SUBUNIT A"/>
    <property type="match status" value="1"/>
</dbReference>
<sequence length="422" mass="47526">MNSKILNYDVVVAGGGIAGVSCAYNCAKFNLKTLLIEKENYLGGDITGGLVVPVMKSESKNINCSFYNDLISFAKKFNAQHTYIDSNPGWFNPILLKCVLDDMLISKKCDLMFESRITSANTSDKIINDIKIETNTLSLPVVSKYYVDATGNASFAKILNCNFQNDNEIKQPPSLRFILSGVDVNTLAEFLEKIDSDKNITTTNRVDSMTHLSTAFTWDKTKKWALEPYFEQACKDGVLKSFDLSYFQIFTIANMPDSVAFNCPRIRDYKQDSPLDFSNAIIEARQAIIRLHDFVKKYIPGFQNSYISNIAPKTGYREIRRVKCKYNYTIEDIINQKEFDNPALCSDYPIDIHSNKMDKSVLHKVCSYTLPVESLCSSDYDNLYAIGKIAGCDFKSHAALRIQSSCMSMGEAVAKHIVKNIK</sequence>
<dbReference type="Proteomes" id="UP000886865">
    <property type="component" value="Unassembled WGS sequence"/>
</dbReference>
<evidence type="ECO:0000256" key="3">
    <source>
        <dbReference type="ARBA" id="ARBA00023002"/>
    </source>
</evidence>
<comment type="caution">
    <text evidence="6">The sequence shown here is derived from an EMBL/GenBank/DDBJ whole genome shotgun (WGS) entry which is preliminary data.</text>
</comment>
<dbReference type="PANTHER" id="PTHR43498">
    <property type="entry name" value="FERREDOXIN:COB-COM HETERODISULFIDE REDUCTASE SUBUNIT A"/>
    <property type="match status" value="1"/>
</dbReference>
<dbReference type="PROSITE" id="PS51257">
    <property type="entry name" value="PROKAR_LIPOPROTEIN"/>
    <property type="match status" value="1"/>
</dbReference>
<dbReference type="GO" id="GO:0046872">
    <property type="term" value="F:metal ion binding"/>
    <property type="evidence" value="ECO:0007669"/>
    <property type="project" value="UniProtKB-KW"/>
</dbReference>
<evidence type="ECO:0000313" key="7">
    <source>
        <dbReference type="Proteomes" id="UP000886865"/>
    </source>
</evidence>
<gene>
    <name evidence="6" type="ORF">IAA86_03355</name>
</gene>
<reference evidence="6" key="2">
    <citation type="journal article" date="2021" name="PeerJ">
        <title>Extensive microbial diversity within the chicken gut microbiome revealed by metagenomics and culture.</title>
        <authorList>
            <person name="Gilroy R."/>
            <person name="Ravi A."/>
            <person name="Getino M."/>
            <person name="Pursley I."/>
            <person name="Horton D.L."/>
            <person name="Alikhan N.F."/>
            <person name="Baker D."/>
            <person name="Gharbi K."/>
            <person name="Hall N."/>
            <person name="Watson M."/>
            <person name="Adriaenssens E.M."/>
            <person name="Foster-Nyarko E."/>
            <person name="Jarju S."/>
            <person name="Secka A."/>
            <person name="Antonio M."/>
            <person name="Oren A."/>
            <person name="Chaudhuri R.R."/>
            <person name="La Ragione R."/>
            <person name="Hildebrand F."/>
            <person name="Pallen M.J."/>
        </authorList>
    </citation>
    <scope>NUCLEOTIDE SEQUENCE</scope>
    <source>
        <strain evidence="6">CHK152-2871</strain>
    </source>
</reference>